<reference evidence="4" key="1">
    <citation type="submission" date="2016-10" db="EMBL/GenBank/DDBJ databases">
        <authorList>
            <person name="Chevignon G."/>
        </authorList>
    </citation>
    <scope>NUCLEOTIDE SEQUENCE [LARGE SCALE GENOMIC DNA]</scope>
    <source>
        <strain evidence="4">A2C</strain>
        <plasmid evidence="4">phda2c.3</plasmid>
    </source>
</reference>
<dbReference type="InterPro" id="IPR051699">
    <property type="entry name" value="Rpn/YhgA-like_nuclease"/>
</dbReference>
<dbReference type="NCBIfam" id="TIGR01784">
    <property type="entry name" value="T_den_put_tspse"/>
    <property type="match status" value="1"/>
</dbReference>
<evidence type="ECO:0000313" key="3">
    <source>
        <dbReference type="EMBL" id="ATW30933.1"/>
    </source>
</evidence>
<dbReference type="AlphaFoldDB" id="A0A2D3TAE1"/>
<protein>
    <submittedName>
        <fullName evidence="3">Transposase</fullName>
    </submittedName>
</protein>
<dbReference type="InterPro" id="IPR006842">
    <property type="entry name" value="Transposase_31"/>
</dbReference>
<dbReference type="EMBL" id="CP017609">
    <property type="protein sequence ID" value="ATW30933.1"/>
    <property type="molecule type" value="Genomic_DNA"/>
</dbReference>
<dbReference type="RefSeq" id="WP_100103849.1">
    <property type="nucleotide sequence ID" value="NZ_CAWNMT010000004.1"/>
</dbReference>
<evidence type="ECO:0000313" key="4">
    <source>
        <dbReference type="Proteomes" id="UP000230008"/>
    </source>
</evidence>
<gene>
    <name evidence="3" type="ORF">BJP41_10740</name>
</gene>
<proteinExistence type="inferred from homology"/>
<dbReference type="GO" id="GO:0006310">
    <property type="term" value="P:DNA recombination"/>
    <property type="evidence" value="ECO:0007669"/>
    <property type="project" value="TreeGrafter"/>
</dbReference>
<dbReference type="Proteomes" id="UP000230008">
    <property type="component" value="Plasmid pHDA2C.3"/>
</dbReference>
<organism evidence="3 4">
    <name type="scientific">Candidatus Williamhamiltonella defendens</name>
    <dbReference type="NCBI Taxonomy" id="138072"/>
    <lineage>
        <taxon>Bacteria</taxon>
        <taxon>Pseudomonadati</taxon>
        <taxon>Pseudomonadota</taxon>
        <taxon>Gammaproteobacteria</taxon>
        <taxon>Enterobacterales</taxon>
        <taxon>Enterobacteriaceae</taxon>
        <taxon>aphid secondary symbionts</taxon>
        <taxon>Candidatus Williamhamiltonella</taxon>
    </lineage>
</organism>
<evidence type="ECO:0000256" key="1">
    <source>
        <dbReference type="ARBA" id="ARBA00009787"/>
    </source>
</evidence>
<comment type="similarity">
    <text evidence="1">Belongs to the Rpn/YhgA-like nuclease family.</text>
</comment>
<feature type="domain" description="Transposase (putative) YhgA-like" evidence="2">
    <location>
        <begin position="6"/>
        <end position="196"/>
    </location>
</feature>
<dbReference type="InterPro" id="IPR010106">
    <property type="entry name" value="RpnA"/>
</dbReference>
<keyword evidence="3" id="KW-0614">Plasmid</keyword>
<name>A0A2D3TAE1_9ENTR</name>
<accession>A0A2D3TAE1</accession>
<evidence type="ECO:0000259" key="2">
    <source>
        <dbReference type="Pfam" id="PF04754"/>
    </source>
</evidence>
<dbReference type="GO" id="GO:1990238">
    <property type="term" value="F:double-stranded DNA endonuclease activity"/>
    <property type="evidence" value="ECO:0007669"/>
    <property type="project" value="TreeGrafter"/>
</dbReference>
<dbReference type="Pfam" id="PF04754">
    <property type="entry name" value="Transposase_31"/>
    <property type="match status" value="1"/>
</dbReference>
<reference evidence="4" key="2">
    <citation type="submission" date="2017-11" db="EMBL/GenBank/DDBJ databases">
        <title>PacBio sequencing of new strain of the secondary endosymbiont Candidatus Hamiltonella defensa.</title>
        <authorList>
            <person name="Strand M.R."/>
            <person name="Oliver K."/>
        </authorList>
    </citation>
    <scope>NUCLEOTIDE SEQUENCE [LARGE SCALE GENOMIC DNA]</scope>
    <source>
        <strain evidence="4">A2C</strain>
        <plasmid evidence="4">phda2c.3</plasmid>
    </source>
</reference>
<sequence length="320" mass="36625">MKMFLPHDALFKQFLGDIALARNFFEVHLPADVLSQVCLSSLKRVSGSFVEPTLKQSHSDMVYSFETVTGKDGYLYCLLEHQSTTDKMMAFRMKKYSLAVMQQHLDQGYSTLPLVVPVLFYHGETSPYPYSLDWFDCFDDKEAARRLDSEPFTLVDVTVIPEEDILKHGMIAWLELVQKLVRVRDMMDIAPYLIRLDKRFPLNDDLFKSLLYYLFQEGETASRPLFFEALSSTTQRENVMTIAEELRKEGLEEGLKQGVQQGIQQGIQQGVQQGVQQGKEEGLKQATLAIAKKLMADGESPEKIQKYTGLSREDIARLFH</sequence>
<dbReference type="PANTHER" id="PTHR34611:SF2">
    <property type="entry name" value="INACTIVE RECOMBINATION-PROMOTING NUCLEASE-LIKE PROTEIN RPNE-RELATED"/>
    <property type="match status" value="1"/>
</dbReference>
<dbReference type="PANTHER" id="PTHR34611">
    <property type="match status" value="1"/>
</dbReference>
<geneLocation type="plasmid" evidence="4">
    <name>phda2c.3</name>
</geneLocation>